<accession>A0AAV7K2P8</accession>
<evidence type="ECO:0000313" key="1">
    <source>
        <dbReference type="EMBL" id="KAI6655416.1"/>
    </source>
</evidence>
<protein>
    <submittedName>
        <fullName evidence="1">Uncharacterized protein</fullName>
    </submittedName>
</protein>
<reference evidence="1 2" key="1">
    <citation type="journal article" date="2023" name="BMC Biol.">
        <title>The compact genome of the sponge Oopsacas minuta (Hexactinellida) is lacking key metazoan core genes.</title>
        <authorList>
            <person name="Santini S."/>
            <person name="Schenkelaars Q."/>
            <person name="Jourda C."/>
            <person name="Duchesne M."/>
            <person name="Belahbib H."/>
            <person name="Rocher C."/>
            <person name="Selva M."/>
            <person name="Riesgo A."/>
            <person name="Vervoort M."/>
            <person name="Leys S.P."/>
            <person name="Kodjabachian L."/>
            <person name="Le Bivic A."/>
            <person name="Borchiellini C."/>
            <person name="Claverie J.M."/>
            <person name="Renard E."/>
        </authorList>
    </citation>
    <scope>NUCLEOTIDE SEQUENCE [LARGE SCALE GENOMIC DNA]</scope>
    <source>
        <strain evidence="1">SPO-2</strain>
    </source>
</reference>
<dbReference type="EMBL" id="JAKMXF010000199">
    <property type="protein sequence ID" value="KAI6655416.1"/>
    <property type="molecule type" value="Genomic_DNA"/>
</dbReference>
<keyword evidence="2" id="KW-1185">Reference proteome</keyword>
<comment type="caution">
    <text evidence="1">The sequence shown here is derived from an EMBL/GenBank/DDBJ whole genome shotgun (WGS) entry which is preliminary data.</text>
</comment>
<dbReference type="AlphaFoldDB" id="A0AAV7K2P8"/>
<name>A0AAV7K2P8_9METZ</name>
<evidence type="ECO:0000313" key="2">
    <source>
        <dbReference type="Proteomes" id="UP001165289"/>
    </source>
</evidence>
<gene>
    <name evidence="1" type="ORF">LOD99_2251</name>
</gene>
<dbReference type="Proteomes" id="UP001165289">
    <property type="component" value="Unassembled WGS sequence"/>
</dbReference>
<proteinExistence type="predicted"/>
<sequence length="109" mass="12192">MALARWLVQKAQSGSGETDKDSSLLPDNEQMQLLRTEGESSNEIQLTHRTRQPDIHIPQNASQPILSFPLRTFGKNNREDLTFHGIKHSPGCIIKKVAIVYCVLLLGGR</sequence>
<organism evidence="1 2">
    <name type="scientific">Oopsacas minuta</name>
    <dbReference type="NCBI Taxonomy" id="111878"/>
    <lineage>
        <taxon>Eukaryota</taxon>
        <taxon>Metazoa</taxon>
        <taxon>Porifera</taxon>
        <taxon>Hexactinellida</taxon>
        <taxon>Hexasterophora</taxon>
        <taxon>Lyssacinosida</taxon>
        <taxon>Leucopsacidae</taxon>
        <taxon>Oopsacas</taxon>
    </lineage>
</organism>